<feature type="transmembrane region" description="Helical" evidence="7">
    <location>
        <begin position="143"/>
        <end position="160"/>
    </location>
</feature>
<dbReference type="InterPro" id="IPR035952">
    <property type="entry name" value="Rhomboid-like_sf"/>
</dbReference>
<dbReference type="PANTHER" id="PTHR43731:SF14">
    <property type="entry name" value="PRESENILIN-ASSOCIATED RHOMBOID-LIKE PROTEIN, MITOCHONDRIAL"/>
    <property type="match status" value="1"/>
</dbReference>
<evidence type="ECO:0000256" key="4">
    <source>
        <dbReference type="ARBA" id="ARBA00022801"/>
    </source>
</evidence>
<keyword evidence="3 7" id="KW-0812">Transmembrane</keyword>
<protein>
    <recommendedName>
        <fullName evidence="8">Peptidase S54 rhomboid domain-containing protein</fullName>
    </recommendedName>
</protein>
<evidence type="ECO:0000313" key="10">
    <source>
        <dbReference type="Proteomes" id="UP001305779"/>
    </source>
</evidence>
<keyword evidence="4" id="KW-0378">Hydrolase</keyword>
<dbReference type="Pfam" id="PF01694">
    <property type="entry name" value="Rhomboid"/>
    <property type="match status" value="1"/>
</dbReference>
<evidence type="ECO:0000313" key="9">
    <source>
        <dbReference type="EMBL" id="KAK4497159.1"/>
    </source>
</evidence>
<accession>A0ABR0E762</accession>
<name>A0ABR0E762_ZASCE</name>
<dbReference type="InterPro" id="IPR050925">
    <property type="entry name" value="Rhomboid_protease_S54"/>
</dbReference>
<evidence type="ECO:0000256" key="1">
    <source>
        <dbReference type="ARBA" id="ARBA00004141"/>
    </source>
</evidence>
<feature type="transmembrane region" description="Helical" evidence="7">
    <location>
        <begin position="166"/>
        <end position="185"/>
    </location>
</feature>
<comment type="subcellular location">
    <subcellularLocation>
        <location evidence="1">Membrane</location>
        <topology evidence="1">Multi-pass membrane protein</topology>
    </subcellularLocation>
</comment>
<feature type="transmembrane region" description="Helical" evidence="7">
    <location>
        <begin position="242"/>
        <end position="262"/>
    </location>
</feature>
<feature type="transmembrane region" description="Helical" evidence="7">
    <location>
        <begin position="81"/>
        <end position="99"/>
    </location>
</feature>
<evidence type="ECO:0000256" key="3">
    <source>
        <dbReference type="ARBA" id="ARBA00022692"/>
    </source>
</evidence>
<feature type="transmembrane region" description="Helical" evidence="7">
    <location>
        <begin position="282"/>
        <end position="304"/>
    </location>
</feature>
<organism evidence="9 10">
    <name type="scientific">Zasmidium cellare</name>
    <name type="common">Wine cellar mold</name>
    <name type="synonym">Racodium cellare</name>
    <dbReference type="NCBI Taxonomy" id="395010"/>
    <lineage>
        <taxon>Eukaryota</taxon>
        <taxon>Fungi</taxon>
        <taxon>Dikarya</taxon>
        <taxon>Ascomycota</taxon>
        <taxon>Pezizomycotina</taxon>
        <taxon>Dothideomycetes</taxon>
        <taxon>Dothideomycetidae</taxon>
        <taxon>Mycosphaerellales</taxon>
        <taxon>Mycosphaerellaceae</taxon>
        <taxon>Zasmidium</taxon>
    </lineage>
</organism>
<dbReference type="PANTHER" id="PTHR43731">
    <property type="entry name" value="RHOMBOID PROTEASE"/>
    <property type="match status" value="1"/>
</dbReference>
<keyword evidence="5 7" id="KW-1133">Transmembrane helix</keyword>
<dbReference type="Proteomes" id="UP001305779">
    <property type="component" value="Unassembled WGS sequence"/>
</dbReference>
<keyword evidence="10" id="KW-1185">Reference proteome</keyword>
<evidence type="ECO:0000259" key="8">
    <source>
        <dbReference type="Pfam" id="PF01694"/>
    </source>
</evidence>
<sequence length="312" mass="34444">MHSRATQSILARLRGQLTALRTQKPVRSFQSSAKMDTFFSQSPFRRPAPEPSIFERVSRFTPRRAYSQVYWGGPDPGVMRTVWTIITLNAAVFGAWQYAEMKKDRKVERQLYENVTLMEANIQAGRSHTLLTSAFSHRDVGHFAFNMFALHAFGSLLATVPGVSGVYVTALAVGSAAAGSVAWLYHLKTKSQSQSVSRTRGVWSGFGGGQITRHIQVGLGASGMVMGMGAAATLLKPFAPMYLMFIPIPIPLWILTTGYFAFDTYFLNSDTSRTGHSAHLGGAVFGAAFYFLALRSRGGIWTMLSRGLRRRR</sequence>
<dbReference type="Gene3D" id="1.20.1540.10">
    <property type="entry name" value="Rhomboid-like"/>
    <property type="match status" value="1"/>
</dbReference>
<comment type="similarity">
    <text evidence="2">Belongs to the peptidase S54 family.</text>
</comment>
<evidence type="ECO:0000256" key="2">
    <source>
        <dbReference type="ARBA" id="ARBA00009045"/>
    </source>
</evidence>
<keyword evidence="6 7" id="KW-0472">Membrane</keyword>
<dbReference type="EMBL" id="JAXOVC010000009">
    <property type="protein sequence ID" value="KAK4497159.1"/>
    <property type="molecule type" value="Genomic_DNA"/>
</dbReference>
<dbReference type="InterPro" id="IPR022764">
    <property type="entry name" value="Peptidase_S54_rhomboid_dom"/>
</dbReference>
<feature type="domain" description="Peptidase S54 rhomboid" evidence="8">
    <location>
        <begin position="128"/>
        <end position="295"/>
    </location>
</feature>
<proteinExistence type="inferred from homology"/>
<evidence type="ECO:0000256" key="5">
    <source>
        <dbReference type="ARBA" id="ARBA00022989"/>
    </source>
</evidence>
<evidence type="ECO:0000256" key="6">
    <source>
        <dbReference type="ARBA" id="ARBA00023136"/>
    </source>
</evidence>
<gene>
    <name evidence="9" type="ORF">PRZ48_011609</name>
</gene>
<comment type="caution">
    <text evidence="9">The sequence shown here is derived from an EMBL/GenBank/DDBJ whole genome shotgun (WGS) entry which is preliminary data.</text>
</comment>
<evidence type="ECO:0000256" key="7">
    <source>
        <dbReference type="SAM" id="Phobius"/>
    </source>
</evidence>
<reference evidence="9 10" key="1">
    <citation type="journal article" date="2023" name="G3 (Bethesda)">
        <title>A chromosome-level genome assembly of Zasmidium syzygii isolated from banana leaves.</title>
        <authorList>
            <person name="van Westerhoven A.C."/>
            <person name="Mehrabi R."/>
            <person name="Talebi R."/>
            <person name="Steentjes M.B.F."/>
            <person name="Corcolon B."/>
            <person name="Chong P.A."/>
            <person name="Kema G.H.J."/>
            <person name="Seidl M.F."/>
        </authorList>
    </citation>
    <scope>NUCLEOTIDE SEQUENCE [LARGE SCALE GENOMIC DNA]</scope>
    <source>
        <strain evidence="9 10">P124</strain>
    </source>
</reference>
<dbReference type="SUPFAM" id="SSF144091">
    <property type="entry name" value="Rhomboid-like"/>
    <property type="match status" value="1"/>
</dbReference>